<evidence type="ECO:0000256" key="2">
    <source>
        <dbReference type="ARBA" id="ARBA00010156"/>
    </source>
</evidence>
<dbReference type="Gene3D" id="3.30.740.10">
    <property type="entry name" value="Protein Inhibitor Of Neuronal Nitric Oxide Synthase"/>
    <property type="match status" value="1"/>
</dbReference>
<dbReference type="SMART" id="SM01375">
    <property type="entry name" value="Dynein_light"/>
    <property type="match status" value="1"/>
</dbReference>
<dbReference type="EMBL" id="AACZ04036610">
    <property type="status" value="NOT_ANNOTATED_CDS"/>
    <property type="molecule type" value="Genomic_DNA"/>
</dbReference>
<evidence type="ECO:0000256" key="3">
    <source>
        <dbReference type="ARBA" id="ARBA00022490"/>
    </source>
</evidence>
<dbReference type="GO" id="GO:0044458">
    <property type="term" value="P:motile cilium assembly"/>
    <property type="evidence" value="ECO:0000318"/>
    <property type="project" value="GO_Central"/>
</dbReference>
<dbReference type="SUPFAM" id="SSF54648">
    <property type="entry name" value="DLC"/>
    <property type="match status" value="1"/>
</dbReference>
<evidence type="ECO:0000256" key="7">
    <source>
        <dbReference type="ARBA" id="ARBA00023212"/>
    </source>
</evidence>
<sequence>CDRKAVIKYADMSEEMQQDSVECAAQALEKYNIEDTAAHIKKEFDKKYNPTWSCVVRRNFGSYLTHETKHFIYFYLGQVAILLFKSS</sequence>
<dbReference type="GO" id="GO:0005874">
    <property type="term" value="C:microtubule"/>
    <property type="evidence" value="ECO:0007669"/>
    <property type="project" value="UniProtKB-KW"/>
</dbReference>
<evidence type="ECO:0000256" key="5">
    <source>
        <dbReference type="ARBA" id="ARBA00023017"/>
    </source>
</evidence>
<evidence type="ECO:0000256" key="4">
    <source>
        <dbReference type="ARBA" id="ARBA00022701"/>
    </source>
</evidence>
<comment type="similarity">
    <text evidence="2 8">Belongs to the dynein light chain family.</text>
</comment>
<evidence type="ECO:0000313" key="9">
    <source>
        <dbReference type="Ensembl" id="ENSPTRP00000093753.1"/>
    </source>
</evidence>
<dbReference type="InterPro" id="IPR001372">
    <property type="entry name" value="Dynein_light_chain_typ-1/2"/>
</dbReference>
<keyword evidence="4 8" id="KW-0493">Microtubule</keyword>
<dbReference type="Pfam" id="PF01221">
    <property type="entry name" value="Dynein_light"/>
    <property type="match status" value="1"/>
</dbReference>
<dbReference type="Proteomes" id="UP000002277">
    <property type="component" value="Chromosome 7"/>
</dbReference>
<accession>A0A2I3TX49</accession>
<reference evidence="9 10" key="1">
    <citation type="journal article" date="2005" name="Nature">
        <title>Initial sequence of the chimpanzee genome and comparison with the human genome.</title>
        <authorList>
            <consortium name="Chimpanzee sequencing and analysis consortium"/>
        </authorList>
    </citation>
    <scope>NUCLEOTIDE SEQUENCE [LARGE SCALE GENOMIC DNA]</scope>
</reference>
<dbReference type="InParanoid" id="A0A2I3TX49"/>
<dbReference type="PANTHER" id="PTHR11886">
    <property type="entry name" value="DYNEIN LIGHT CHAIN"/>
    <property type="match status" value="1"/>
</dbReference>
<name>A0A2I3TX49_PANTR</name>
<dbReference type="Bgee" id="ENSPTRG00000047654">
    <property type="expression patterns" value="Expressed in Brodmann (1909) area 10 and 4 other cell types or tissues"/>
</dbReference>
<keyword evidence="6 8" id="KW-0505">Motor protein</keyword>
<comment type="subcellular location">
    <subcellularLocation>
        <location evidence="1 8">Cytoplasm</location>
        <location evidence="1 8">Cytoskeleton</location>
    </subcellularLocation>
</comment>
<proteinExistence type="inferred from homology"/>
<dbReference type="Ensembl" id="ENSPTRT00000095896.1">
    <property type="protein sequence ID" value="ENSPTRP00000093753.1"/>
    <property type="gene ID" value="ENSPTRG00000047654.1"/>
</dbReference>
<keyword evidence="10" id="KW-1185">Reference proteome</keyword>
<reference evidence="9" key="3">
    <citation type="submission" date="2025-09" db="UniProtKB">
        <authorList>
            <consortium name="Ensembl"/>
        </authorList>
    </citation>
    <scope>IDENTIFICATION</scope>
</reference>
<dbReference type="GeneTree" id="ENSGT00390000000378"/>
<reference evidence="9" key="2">
    <citation type="submission" date="2025-08" db="UniProtKB">
        <authorList>
            <consortium name="Ensembl"/>
        </authorList>
    </citation>
    <scope>IDENTIFICATION</scope>
</reference>
<dbReference type="GO" id="GO:0005868">
    <property type="term" value="C:cytoplasmic dynein complex"/>
    <property type="evidence" value="ECO:0000318"/>
    <property type="project" value="GO_Central"/>
</dbReference>
<keyword evidence="3 8" id="KW-0963">Cytoplasm</keyword>
<dbReference type="OMA" id="WSCIVGR"/>
<dbReference type="GO" id="GO:0045505">
    <property type="term" value="F:dynein intermediate chain binding"/>
    <property type="evidence" value="ECO:0000318"/>
    <property type="project" value="GO_Central"/>
</dbReference>
<evidence type="ECO:0000256" key="6">
    <source>
        <dbReference type="ARBA" id="ARBA00023175"/>
    </source>
</evidence>
<protein>
    <recommendedName>
        <fullName evidence="8">Dynein light chain</fullName>
    </recommendedName>
</protein>
<dbReference type="GO" id="GO:0035721">
    <property type="term" value="P:intraciliary retrograde transport"/>
    <property type="evidence" value="ECO:0000318"/>
    <property type="project" value="GO_Central"/>
</dbReference>
<evidence type="ECO:0000256" key="8">
    <source>
        <dbReference type="RuleBase" id="RU365010"/>
    </source>
</evidence>
<dbReference type="PANTHER" id="PTHR11886:SF86">
    <property type="entry name" value="DYNEIN LIGHT CHAIN"/>
    <property type="match status" value="1"/>
</dbReference>
<organism evidence="9 10">
    <name type="scientific">Pan troglodytes</name>
    <name type="common">Chimpanzee</name>
    <dbReference type="NCBI Taxonomy" id="9598"/>
    <lineage>
        <taxon>Eukaryota</taxon>
        <taxon>Metazoa</taxon>
        <taxon>Chordata</taxon>
        <taxon>Craniata</taxon>
        <taxon>Vertebrata</taxon>
        <taxon>Euteleostomi</taxon>
        <taxon>Mammalia</taxon>
        <taxon>Eutheria</taxon>
        <taxon>Euarchontoglires</taxon>
        <taxon>Primates</taxon>
        <taxon>Haplorrhini</taxon>
        <taxon>Catarrhini</taxon>
        <taxon>Hominidae</taxon>
        <taxon>Pan</taxon>
    </lineage>
</organism>
<keyword evidence="7 8" id="KW-0206">Cytoskeleton</keyword>
<evidence type="ECO:0000313" key="10">
    <source>
        <dbReference type="Proteomes" id="UP000002277"/>
    </source>
</evidence>
<dbReference type="InterPro" id="IPR037177">
    <property type="entry name" value="DLC_sf"/>
</dbReference>
<evidence type="ECO:0000256" key="1">
    <source>
        <dbReference type="ARBA" id="ARBA00004245"/>
    </source>
</evidence>
<keyword evidence="5 8" id="KW-0243">Dynein</keyword>
<dbReference type="FunFam" id="3.30.740.10:FF:000001">
    <property type="entry name" value="Dynein light chain"/>
    <property type="match status" value="1"/>
</dbReference>
<dbReference type="AlphaFoldDB" id="A0A2I3TX49"/>
<dbReference type="GO" id="GO:0097542">
    <property type="term" value="C:ciliary tip"/>
    <property type="evidence" value="ECO:0007669"/>
    <property type="project" value="UniProtKB-ARBA"/>
</dbReference>
<dbReference type="CDD" id="cd21452">
    <property type="entry name" value="DLC-like_DYNLL1_DYNLL2"/>
    <property type="match status" value="1"/>
</dbReference>